<protein>
    <recommendedName>
        <fullName evidence="7">Probable purine permease</fullName>
    </recommendedName>
</protein>
<evidence type="ECO:0000256" key="3">
    <source>
        <dbReference type="ARBA" id="ARBA00022448"/>
    </source>
</evidence>
<feature type="transmembrane region" description="Helical" evidence="7">
    <location>
        <begin position="117"/>
        <end position="136"/>
    </location>
</feature>
<evidence type="ECO:0000256" key="4">
    <source>
        <dbReference type="ARBA" id="ARBA00022692"/>
    </source>
</evidence>
<feature type="transmembrane region" description="Helical" evidence="7">
    <location>
        <begin position="143"/>
        <end position="160"/>
    </location>
</feature>
<keyword evidence="4 7" id="KW-0812">Transmembrane</keyword>
<comment type="caution">
    <text evidence="7">Lacks conserved residue(s) required for the propagation of feature annotation.</text>
</comment>
<feature type="transmembrane region" description="Helical" evidence="7">
    <location>
        <begin position="350"/>
        <end position="368"/>
    </location>
</feature>
<organism evidence="8 9">
    <name type="scientific">Solanum verrucosum</name>
    <dbReference type="NCBI Taxonomy" id="315347"/>
    <lineage>
        <taxon>Eukaryota</taxon>
        <taxon>Viridiplantae</taxon>
        <taxon>Streptophyta</taxon>
        <taxon>Embryophyta</taxon>
        <taxon>Tracheophyta</taxon>
        <taxon>Spermatophyta</taxon>
        <taxon>Magnoliopsida</taxon>
        <taxon>eudicotyledons</taxon>
        <taxon>Gunneridae</taxon>
        <taxon>Pentapetalae</taxon>
        <taxon>asterids</taxon>
        <taxon>lamiids</taxon>
        <taxon>Solanales</taxon>
        <taxon>Solanaceae</taxon>
        <taxon>Solanoideae</taxon>
        <taxon>Solaneae</taxon>
        <taxon>Solanum</taxon>
    </lineage>
</organism>
<accession>A0AAF0V5L4</accession>
<evidence type="ECO:0000313" key="8">
    <source>
        <dbReference type="EMBL" id="WMV57161.1"/>
    </source>
</evidence>
<evidence type="ECO:0000256" key="2">
    <source>
        <dbReference type="ARBA" id="ARBA00006213"/>
    </source>
</evidence>
<feature type="transmembrane region" description="Helical" evidence="7">
    <location>
        <begin position="175"/>
        <end position="199"/>
    </location>
</feature>
<dbReference type="InterPro" id="IPR037185">
    <property type="entry name" value="EmrE-like"/>
</dbReference>
<dbReference type="Pfam" id="PF16913">
    <property type="entry name" value="PUNUT"/>
    <property type="match status" value="1"/>
</dbReference>
<name>A0AAF0V5L4_SOLVR</name>
<feature type="transmembrane region" description="Helical" evidence="7">
    <location>
        <begin position="81"/>
        <end position="105"/>
    </location>
</feature>
<dbReference type="GO" id="GO:0016020">
    <property type="term" value="C:membrane"/>
    <property type="evidence" value="ECO:0007669"/>
    <property type="project" value="UniProtKB-SubCell"/>
</dbReference>
<feature type="transmembrane region" description="Helical" evidence="7">
    <location>
        <begin position="374"/>
        <end position="393"/>
    </location>
</feature>
<dbReference type="EMBL" id="CP133623">
    <property type="protein sequence ID" value="WMV57161.1"/>
    <property type="molecule type" value="Genomic_DNA"/>
</dbReference>
<feature type="transmembrane region" description="Helical" evidence="7">
    <location>
        <begin position="211"/>
        <end position="232"/>
    </location>
</feature>
<comment type="similarity">
    <text evidence="2 7">Belongs to the purine permeases (TC 2.A.7.14) family.</text>
</comment>
<dbReference type="SUPFAM" id="SSF103481">
    <property type="entry name" value="Multidrug resistance efflux transporter EmrE"/>
    <property type="match status" value="1"/>
</dbReference>
<evidence type="ECO:0000256" key="7">
    <source>
        <dbReference type="RuleBase" id="RU368015"/>
    </source>
</evidence>
<dbReference type="PANTHER" id="PTHR31376:SF104">
    <property type="entry name" value="PURINE PERMEASE-RELATED"/>
    <property type="match status" value="1"/>
</dbReference>
<evidence type="ECO:0000256" key="6">
    <source>
        <dbReference type="ARBA" id="ARBA00023136"/>
    </source>
</evidence>
<dbReference type="GO" id="GO:0015211">
    <property type="term" value="F:purine nucleoside transmembrane transporter activity"/>
    <property type="evidence" value="ECO:0007669"/>
    <property type="project" value="UniProtKB-UniRule"/>
</dbReference>
<dbReference type="AlphaFoldDB" id="A0AAF0V5L4"/>
<gene>
    <name evidence="8" type="ORF">MTR67_050546</name>
</gene>
<evidence type="ECO:0000313" key="9">
    <source>
        <dbReference type="Proteomes" id="UP001234989"/>
    </source>
</evidence>
<keyword evidence="9" id="KW-1185">Reference proteome</keyword>
<sequence>MEEEANLSINMRRFLLIINCLLLSVGVCGGPLMMRLYFVEGGLRLWFNSWLQTGGWPLTIIPLVILYFYRRKTKGSDTKFYYITPHIFIASFVIGILTGVDAYLYSWGGSKLPVSTSSLLIAAQLAFTAIGAYFIVKLKFTSYTINAVVLLTLGTVLLGMRSNGDRPEGVTSKDYVIGFIMTLLAAALYGLILPCIELMYLKAKQAITTTLVLEIQMVMCFASTAFCTIGMIANKDFQAISREAKHFNLGEALYGLILPCIELMYLKAKQAITATLLLEIQMVMCFASTAFCTIGMIANKDFQAISREAKHFNLGEGRYYIVVIWSAIIWQCFCVDAVGVIYLSSSLMSGVMIAVLLPITEVLGVIFFDEKFSAEKGLSLFLSLWGFVSYFYGEFKQAKKLEKKKIQENELTTTTQIEHV</sequence>
<keyword evidence="5 7" id="KW-1133">Transmembrane helix</keyword>
<dbReference type="Proteomes" id="UP001234989">
    <property type="component" value="Chromosome 12"/>
</dbReference>
<feature type="transmembrane region" description="Helical" evidence="7">
    <location>
        <begin position="50"/>
        <end position="69"/>
    </location>
</feature>
<feature type="transmembrane region" description="Helical" evidence="7">
    <location>
        <begin position="252"/>
        <end position="268"/>
    </location>
</feature>
<proteinExistence type="inferred from homology"/>
<feature type="transmembrane region" description="Helical" evidence="7">
    <location>
        <begin position="280"/>
        <end position="299"/>
    </location>
</feature>
<feature type="transmembrane region" description="Helical" evidence="7">
    <location>
        <begin position="14"/>
        <end position="38"/>
    </location>
</feature>
<dbReference type="GO" id="GO:0005345">
    <property type="term" value="F:purine nucleobase transmembrane transporter activity"/>
    <property type="evidence" value="ECO:0007669"/>
    <property type="project" value="UniProtKB-UniRule"/>
</dbReference>
<keyword evidence="6 7" id="KW-0472">Membrane</keyword>
<reference evidence="8" key="1">
    <citation type="submission" date="2023-08" db="EMBL/GenBank/DDBJ databases">
        <title>A de novo genome assembly of Solanum verrucosum Schlechtendal, a Mexican diploid species geographically isolated from the other diploid A-genome species in potato relatives.</title>
        <authorList>
            <person name="Hosaka K."/>
        </authorList>
    </citation>
    <scope>NUCLEOTIDE SEQUENCE</scope>
    <source>
        <tissue evidence="8">Young leaves</tissue>
    </source>
</reference>
<dbReference type="InterPro" id="IPR030182">
    <property type="entry name" value="PUP_plant"/>
</dbReference>
<feature type="transmembrane region" description="Helical" evidence="7">
    <location>
        <begin position="319"/>
        <end position="343"/>
    </location>
</feature>
<comment type="subcellular location">
    <subcellularLocation>
        <location evidence="1 7">Membrane</location>
        <topology evidence="1 7">Multi-pass membrane protein</topology>
    </subcellularLocation>
</comment>
<evidence type="ECO:0000256" key="1">
    <source>
        <dbReference type="ARBA" id="ARBA00004141"/>
    </source>
</evidence>
<evidence type="ECO:0000256" key="5">
    <source>
        <dbReference type="ARBA" id="ARBA00022989"/>
    </source>
</evidence>
<keyword evidence="3 7" id="KW-0813">Transport</keyword>
<dbReference type="PANTHER" id="PTHR31376">
    <property type="entry name" value="OS09G0467300 PROTEIN-RELATED"/>
    <property type="match status" value="1"/>
</dbReference>